<gene>
    <name evidence="1" type="ORF">LOK49_LG04G00456</name>
</gene>
<evidence type="ECO:0000313" key="1">
    <source>
        <dbReference type="EMBL" id="KAI8017020.1"/>
    </source>
</evidence>
<sequence>MKETEIGTKGVTMDALKKESVDLGMEDIAIKEVVQNLKCNIEGDTSTTAEQRLTIFGHGSCRSGCEPVETICSKIHGVFQLSQKHKPEKEDGDIADDMARASARTNKGMTSRMKAIDELAVGGSWSNTSVVAETVACIGNSNEEGTCVAESLLTVKSLHQRSNHFAQKGVEDQLATNTLQKRVECNQDPQFSPLVGPALCEASIGCPQPKAKGTFRPSSSGSTSSRLTKGKRKGARREGIKQSLFAGRFSGFATRVGHKGAGSSTGFKRGIRARSLTIHSSPNQTSESIHTSSSKEILQEALETLQVGKTLGIDYKGQESKVVKKFILMEEQDKVRMAGVGAMCDSGLIAKVQVRIMIWFWFCNCCSGVCCLMVDCWWTDSMGCCLWLNGPTGLSTLCYGLLWLSLSLVWAAMLRLLSYDLWSGVAEMVVGGLVDFWLLLYSKGVWVTV</sequence>
<keyword evidence="2" id="KW-1185">Reference proteome</keyword>
<dbReference type="EMBL" id="CM045759">
    <property type="protein sequence ID" value="KAI8017020.1"/>
    <property type="molecule type" value="Genomic_DNA"/>
</dbReference>
<comment type="caution">
    <text evidence="1">The sequence shown here is derived from an EMBL/GenBank/DDBJ whole genome shotgun (WGS) entry which is preliminary data.</text>
</comment>
<accession>A0ACC0HUL6</accession>
<protein>
    <submittedName>
        <fullName evidence="1">Plasma membrane ATPase 3</fullName>
    </submittedName>
</protein>
<organism evidence="1 2">
    <name type="scientific">Camellia lanceoleosa</name>
    <dbReference type="NCBI Taxonomy" id="1840588"/>
    <lineage>
        <taxon>Eukaryota</taxon>
        <taxon>Viridiplantae</taxon>
        <taxon>Streptophyta</taxon>
        <taxon>Embryophyta</taxon>
        <taxon>Tracheophyta</taxon>
        <taxon>Spermatophyta</taxon>
        <taxon>Magnoliopsida</taxon>
        <taxon>eudicotyledons</taxon>
        <taxon>Gunneridae</taxon>
        <taxon>Pentapetalae</taxon>
        <taxon>asterids</taxon>
        <taxon>Ericales</taxon>
        <taxon>Theaceae</taxon>
        <taxon>Camellia</taxon>
    </lineage>
</organism>
<proteinExistence type="predicted"/>
<name>A0ACC0HUL6_9ERIC</name>
<evidence type="ECO:0000313" key="2">
    <source>
        <dbReference type="Proteomes" id="UP001060215"/>
    </source>
</evidence>
<reference evidence="1 2" key="1">
    <citation type="journal article" date="2022" name="Plant J.">
        <title>Chromosome-level genome of Camellia lanceoleosa provides a valuable resource for understanding genome evolution and self-incompatibility.</title>
        <authorList>
            <person name="Gong W."/>
            <person name="Xiao S."/>
            <person name="Wang L."/>
            <person name="Liao Z."/>
            <person name="Chang Y."/>
            <person name="Mo W."/>
            <person name="Hu G."/>
            <person name="Li W."/>
            <person name="Zhao G."/>
            <person name="Zhu H."/>
            <person name="Hu X."/>
            <person name="Ji K."/>
            <person name="Xiang X."/>
            <person name="Song Q."/>
            <person name="Yuan D."/>
            <person name="Jin S."/>
            <person name="Zhang L."/>
        </authorList>
    </citation>
    <scope>NUCLEOTIDE SEQUENCE [LARGE SCALE GENOMIC DNA]</scope>
    <source>
        <strain evidence="1">SQ_2022a</strain>
    </source>
</reference>
<dbReference type="Proteomes" id="UP001060215">
    <property type="component" value="Chromosome 2"/>
</dbReference>